<sequence>MKDFTTIPNDKILFKGNHFFIIEDRFPVLPSHLLIISNDVRTDFFELTEEEKNYLLRMIEKAKEIILAKTST</sequence>
<dbReference type="EMBL" id="FXUO01000001">
    <property type="protein sequence ID" value="SMP85868.1"/>
    <property type="molecule type" value="Genomic_DNA"/>
</dbReference>
<dbReference type="RefSeq" id="WP_283414987.1">
    <property type="nucleotide sequence ID" value="NZ_FXUO01000001.1"/>
</dbReference>
<gene>
    <name evidence="2" type="ORF">SAMN05421679_10126</name>
</gene>
<feature type="domain" description="HIT" evidence="1">
    <location>
        <begin position="10"/>
        <end position="64"/>
    </location>
</feature>
<keyword evidence="3" id="KW-1185">Reference proteome</keyword>
<name>A0ABY1QWR7_9FLAO</name>
<dbReference type="Gene3D" id="3.30.428.10">
    <property type="entry name" value="HIT-like"/>
    <property type="match status" value="1"/>
</dbReference>
<dbReference type="Pfam" id="PF01230">
    <property type="entry name" value="HIT"/>
    <property type="match status" value="1"/>
</dbReference>
<dbReference type="Proteomes" id="UP001158050">
    <property type="component" value="Unassembled WGS sequence"/>
</dbReference>
<accession>A0ABY1QWR7</accession>
<evidence type="ECO:0000313" key="3">
    <source>
        <dbReference type="Proteomes" id="UP001158050"/>
    </source>
</evidence>
<protein>
    <submittedName>
        <fullName evidence="2">HIT domain-containing protein</fullName>
    </submittedName>
</protein>
<evidence type="ECO:0000259" key="1">
    <source>
        <dbReference type="Pfam" id="PF01230"/>
    </source>
</evidence>
<dbReference type="SUPFAM" id="SSF54197">
    <property type="entry name" value="HIT-like"/>
    <property type="match status" value="1"/>
</dbReference>
<proteinExistence type="predicted"/>
<organism evidence="2 3">
    <name type="scientific">Epilithonimonas pallida</name>
    <dbReference type="NCBI Taxonomy" id="373671"/>
    <lineage>
        <taxon>Bacteria</taxon>
        <taxon>Pseudomonadati</taxon>
        <taxon>Bacteroidota</taxon>
        <taxon>Flavobacteriia</taxon>
        <taxon>Flavobacteriales</taxon>
        <taxon>Weeksellaceae</taxon>
        <taxon>Chryseobacterium group</taxon>
        <taxon>Epilithonimonas</taxon>
    </lineage>
</organism>
<evidence type="ECO:0000313" key="2">
    <source>
        <dbReference type="EMBL" id="SMP85868.1"/>
    </source>
</evidence>
<dbReference type="InterPro" id="IPR011146">
    <property type="entry name" value="HIT-like"/>
</dbReference>
<comment type="caution">
    <text evidence="2">The sequence shown here is derived from an EMBL/GenBank/DDBJ whole genome shotgun (WGS) entry which is preliminary data.</text>
</comment>
<reference evidence="2 3" key="1">
    <citation type="submission" date="2017-05" db="EMBL/GenBank/DDBJ databases">
        <authorList>
            <person name="Varghese N."/>
            <person name="Submissions S."/>
        </authorList>
    </citation>
    <scope>NUCLEOTIDE SEQUENCE [LARGE SCALE GENOMIC DNA]</scope>
    <source>
        <strain evidence="2 3">DSM 18015</strain>
    </source>
</reference>
<dbReference type="InterPro" id="IPR036265">
    <property type="entry name" value="HIT-like_sf"/>
</dbReference>